<dbReference type="Pfam" id="PF00149">
    <property type="entry name" value="Metallophos"/>
    <property type="match status" value="1"/>
</dbReference>
<evidence type="ECO:0000259" key="3">
    <source>
        <dbReference type="Pfam" id="PF00149"/>
    </source>
</evidence>
<feature type="transmembrane region" description="Helical" evidence="2">
    <location>
        <begin position="1644"/>
        <end position="1667"/>
    </location>
</feature>
<dbReference type="InterPro" id="IPR056512">
    <property type="entry name" value="LIN_N"/>
</dbReference>
<dbReference type="InterPro" id="IPR056514">
    <property type="entry name" value="ARM_LIN_2nd"/>
</dbReference>
<evidence type="ECO:0000259" key="5">
    <source>
        <dbReference type="Pfam" id="PF23628"/>
    </source>
</evidence>
<keyword evidence="2" id="KW-0472">Membrane</keyword>
<dbReference type="InterPro" id="IPR016024">
    <property type="entry name" value="ARM-type_fold"/>
</dbReference>
<keyword evidence="2" id="KW-1133">Transmembrane helix</keyword>
<feature type="domain" description="Calcineurin-like phosphoesterase" evidence="3">
    <location>
        <begin position="1259"/>
        <end position="1460"/>
    </location>
</feature>
<dbReference type="Gene3D" id="1.25.10.10">
    <property type="entry name" value="Leucine-rich Repeat Variant"/>
    <property type="match status" value="1"/>
</dbReference>
<evidence type="ECO:0000313" key="7">
    <source>
        <dbReference type="EMBL" id="URD75406.1"/>
    </source>
</evidence>
<dbReference type="Gene3D" id="3.60.21.10">
    <property type="match status" value="1"/>
</dbReference>
<feature type="transmembrane region" description="Helical" evidence="2">
    <location>
        <begin position="1607"/>
        <end position="1632"/>
    </location>
</feature>
<organism evidence="7 8">
    <name type="scientific">Musa troglodytarum</name>
    <name type="common">fe'i banana</name>
    <dbReference type="NCBI Taxonomy" id="320322"/>
    <lineage>
        <taxon>Eukaryota</taxon>
        <taxon>Viridiplantae</taxon>
        <taxon>Streptophyta</taxon>
        <taxon>Embryophyta</taxon>
        <taxon>Tracheophyta</taxon>
        <taxon>Spermatophyta</taxon>
        <taxon>Magnoliopsida</taxon>
        <taxon>Liliopsida</taxon>
        <taxon>Zingiberales</taxon>
        <taxon>Musaceae</taxon>
        <taxon>Musa</taxon>
    </lineage>
</organism>
<evidence type="ECO:0000259" key="6">
    <source>
        <dbReference type="Pfam" id="PF23654"/>
    </source>
</evidence>
<dbReference type="PANTHER" id="PTHR34211">
    <property type="entry name" value="CALCINEURIN-LIKE METALLO-PHOSPHOESTERASE SUPERFAMILY PROTEIN"/>
    <property type="match status" value="1"/>
</dbReference>
<dbReference type="Pfam" id="PF23654">
    <property type="entry name" value="ARM_LIN_2nd"/>
    <property type="match status" value="1"/>
</dbReference>
<evidence type="ECO:0000256" key="2">
    <source>
        <dbReference type="SAM" id="Phobius"/>
    </source>
</evidence>
<feature type="transmembrane region" description="Helical" evidence="2">
    <location>
        <begin position="1752"/>
        <end position="1780"/>
    </location>
</feature>
<feature type="domain" description="Putative E3 ubiquitin-protein ligase LIN ARM-like" evidence="5">
    <location>
        <begin position="674"/>
        <end position="1034"/>
    </location>
</feature>
<evidence type="ECO:0000313" key="8">
    <source>
        <dbReference type="Proteomes" id="UP001055439"/>
    </source>
</evidence>
<dbReference type="EMBL" id="CP097502">
    <property type="protein sequence ID" value="URD75406.1"/>
    <property type="molecule type" value="Genomic_DNA"/>
</dbReference>
<name>A0A9E7JC20_9LILI</name>
<reference evidence="7" key="1">
    <citation type="submission" date="2022-05" db="EMBL/GenBank/DDBJ databases">
        <title>The Musa troglodytarum L. genome provides insights into the mechanism of non-climacteric behaviour and enrichment of carotenoids.</title>
        <authorList>
            <person name="Wang J."/>
        </authorList>
    </citation>
    <scope>NUCLEOTIDE SEQUENCE</scope>
    <source>
        <tissue evidence="7">Leaf</tissue>
    </source>
</reference>
<dbReference type="InterPro" id="IPR029052">
    <property type="entry name" value="Metallo-depent_PP-like"/>
</dbReference>
<keyword evidence="2" id="KW-0812">Transmembrane</keyword>
<dbReference type="InterPro" id="IPR011989">
    <property type="entry name" value="ARM-like"/>
</dbReference>
<feature type="domain" description="Putative E3 ubiquitin-protein ligase LIN ARM repeats" evidence="6">
    <location>
        <begin position="511"/>
        <end position="673"/>
    </location>
</feature>
<proteinExistence type="predicted"/>
<dbReference type="InterPro" id="IPR004843">
    <property type="entry name" value="Calcineurin-like_PHP"/>
</dbReference>
<evidence type="ECO:0000256" key="1">
    <source>
        <dbReference type="SAM" id="MobiDB-lite"/>
    </source>
</evidence>
<dbReference type="Proteomes" id="UP001055439">
    <property type="component" value="Chromosome 1"/>
</dbReference>
<dbReference type="SUPFAM" id="SSF56300">
    <property type="entry name" value="Metallo-dependent phosphatases"/>
    <property type="match status" value="1"/>
</dbReference>
<protein>
    <submittedName>
        <fullName evidence="7">Calcineurin-like phosphoesterase</fullName>
    </submittedName>
</protein>
<dbReference type="SUPFAM" id="SSF48371">
    <property type="entry name" value="ARM repeat"/>
    <property type="match status" value="1"/>
</dbReference>
<accession>A0A9E7JC20</accession>
<gene>
    <name evidence="7" type="ORF">MUK42_10313</name>
</gene>
<dbReference type="GO" id="GO:0016787">
    <property type="term" value="F:hydrolase activity"/>
    <property type="evidence" value="ECO:0007669"/>
    <property type="project" value="InterPro"/>
</dbReference>
<feature type="domain" description="Putative E3 ubiquitin-protein ligase LIN N-terminal" evidence="4">
    <location>
        <begin position="95"/>
        <end position="322"/>
    </location>
</feature>
<keyword evidence="8" id="KW-1185">Reference proteome</keyword>
<evidence type="ECO:0000259" key="4">
    <source>
        <dbReference type="Pfam" id="PF23568"/>
    </source>
</evidence>
<dbReference type="InterPro" id="IPR055566">
    <property type="entry name" value="ARM_LIN"/>
</dbReference>
<dbReference type="Pfam" id="PF23628">
    <property type="entry name" value="ARM_LIN_C"/>
    <property type="match status" value="1"/>
</dbReference>
<dbReference type="PANTHER" id="PTHR34211:SF3">
    <property type="entry name" value="CALCINEURIN-LIKE METALLO-PHOSPHOESTERASE SUPERFAMILY PROTEIN"/>
    <property type="match status" value="1"/>
</dbReference>
<dbReference type="Pfam" id="PF23568">
    <property type="entry name" value="ARM_LIN"/>
    <property type="match status" value="1"/>
</dbReference>
<dbReference type="OrthoDB" id="635642at2759"/>
<feature type="region of interest" description="Disordered" evidence="1">
    <location>
        <begin position="1"/>
        <end position="89"/>
    </location>
</feature>
<sequence>MAASLRELLSQESTHLHPKPRKSPRPGPPPLCADRRSFDRPHRRSGCSSRPSDPSSSNSNASRVNSLGSAPPRSLVPAAATDDCVDDDPSADEAAARAVVSVLSGYAGRFLKDEAFRRRLRDKCAACIATARKGVAHAVLANLELGIESIERLAEEGPHGVPRDSKIRSLRNSIRLLSVVASLNSPRSRAGGYTCGVPNAHLSACAQLYLAVVYKIEKNDRVSAKHLVQVFVDAPYLARKNLLPDLWDHFLLPHLLHLKVWYNKEVELVASWDAEDRDQRMKGLNRAYNDQMDAGTAQFAVYYRDWIKSGGKAPPVPTVSLPPRPSYLEPWGKRSLSLSRSSINRDLYQAVFGLSLEPEDIGDNGVLIDDMQSALEREFDDNSAGCKRRNLLHDIPRKKLGGVVSYSGIAPCMLLKSSSAGKHEERTLLQESCRYGPAHMPRHQSNTGVKQRELDTVQEHPISGAASVPRKSHSFRLFSCRSMPDAASVHHAQTPKKDFAVIGSQPGSNVQSSSLSRAIDLISQSDNLKDCEAAVHIIAKAWHCTQGGTALVTALSTSSVIEGLLEVNFTSKDDEVLELSIFILAELVARNDVNRQVVLHADPQLEIFLRLLRNHNLFLKAAVVLYLLKPKAKQMLSLDWIPLVLRVLDFGDEMQTLFTVQCHPKSAAFYLLEQLLMGFDVDRNVENSKQLVALGGLDLLIRRLEAGNAQECRNCASLLARCIRADGSCREYLAMNIKKTPIVQLLGNQQKSHGSAISLLSELLCLNRTTQMMTLLKEVKDDGFLNIMHVLLVYLHQAPPEQRPVAAALLLQLDLLGDPLRYSIHREEAIDALIAALERNLHNKKIQEKCSRALLLLGGRFSCLGEATSEAWLLKRAGLHDSLSDSFRSKEIFVDDNMRPEEEKVTEEWLRKLAIVLLTSGNKRFLVALSNCMADGIPGLARSCLVTVAWMSSSLVSWHNVNHLQSLVCSTLAPRLFESLSYHRAQEERVLASLSLFNFVRYPECLPKLFPMDKETICSLQDLARVTWTAKELLFACCSSCKESGTPSGSRAPIGRRRGYVFTIGKLSYSLVAFPRRRSRLVEENASPIKVPVTVPKDGKRPEVLAIIQNCTVISIACCVFYSHCGNLAVLTCSGSCPDLPDEISPLFSLWATFMGLYMANYVVERSTGWALTHPLSISEYEKLKKQMKPDFLDMVPWYSGTSTDLFKTVFDLMVSVTLFLGRFDMRMMQAAMSKVPDEAKNGDLFYDHLSERDDLWFDFVADTGDGGNSTYTVARLLAQRSLCLRLGDSTRRLRRGDLLLIGGDLAYPNPSAYTYERRLFHPFEDALQPPSSYKAEHIAVSKPELPYGVSEMKQYDGPQCFIIPGNHDWFDGLHTFMRYVCHKSWLGGWFLPQKKSYFALKLPKGWWVFGLDQALHGDIDVYQFKFFAEICRQKVQENDSVIVVTHEPNWLLDWYWNDVTGKNVSHLIKDYLHGRCKLRIAGDLHHYMRHSFVPSEKPVYVEHLLVNGCGGAFLHPTHVFRNFNSFYGSSFKSNATYPSYDDSSRIALGNILKFRRKNWQFDFIGGIIYFILVFSMFPQCDVFRILHDDSLSGRLNNFFSTMWRNFLYMLEHSYVSLVGTLLLTVASFFFLPTKLSRKSRAVIGVLHVSAHMFAALILMLLLELAIDICVRNRLLATAGYHTLYEWYRSMESEHFPDPTGLRARIEQWTFGLYPACIKYLMSAFDVPEVMAVSRSTICRKGIETLPRGGAIIYYASVFLYFWVLSTPVVSLVFGSYLYICINWFHIHFDEAFSSLRIANYKAFTRFHITPTGDLEVFTLAVDKVPKDWKLDSNWDTEPKEPLQLSHLRKFPSKWTAATGTDPVNSVRIVDHFVIQRTPNSTADANG</sequence>
<feature type="transmembrane region" description="Helical" evidence="2">
    <location>
        <begin position="1564"/>
        <end position="1587"/>
    </location>
</feature>
<feature type="compositionally biased region" description="Low complexity" evidence="1">
    <location>
        <begin position="46"/>
        <end position="66"/>
    </location>
</feature>